<evidence type="ECO:0000313" key="3">
    <source>
        <dbReference type="Proteomes" id="UP000192374"/>
    </source>
</evidence>
<reference evidence="2 3" key="1">
    <citation type="submission" date="2017-02" db="EMBL/GenBank/DDBJ databases">
        <title>The new phylogeny of genus Mycobacterium.</title>
        <authorList>
            <person name="Tortoli E."/>
            <person name="Trovato A."/>
            <person name="Cirillo D.M."/>
        </authorList>
    </citation>
    <scope>NUCLEOTIDE SEQUENCE [LARGE SCALE GENOMIC DNA]</scope>
    <source>
        <strain evidence="2 3">DSM 45145</strain>
    </source>
</reference>
<evidence type="ECO:0000313" key="4">
    <source>
        <dbReference type="Proteomes" id="UP000466894"/>
    </source>
</evidence>
<keyword evidence="3" id="KW-1185">Reference proteome</keyword>
<sequence>MSQLPTATPLPFDDDIEPTPHAEVVLETPASLAEVKEKPAPTLITEQEVLMGTAAALAPPSTRWWMRAVRVFAAPARVFATTEPDSRPKPRHYPPRLDFMEDSRMAREMLRGF</sequence>
<dbReference type="AlphaFoldDB" id="A0A7I7PHI5"/>
<proteinExistence type="predicted"/>
<dbReference type="Proteomes" id="UP000192374">
    <property type="component" value="Unassembled WGS sequence"/>
</dbReference>
<dbReference type="EMBL" id="AP022583">
    <property type="protein sequence ID" value="BBY07980.1"/>
    <property type="molecule type" value="Genomic_DNA"/>
</dbReference>
<gene>
    <name evidence="2" type="ORF">BST37_19970</name>
    <name evidence="1" type="ORF">MNVI_32980</name>
</gene>
<dbReference type="Proteomes" id="UP000466894">
    <property type="component" value="Chromosome"/>
</dbReference>
<protein>
    <submittedName>
        <fullName evidence="1">Uncharacterized protein</fullName>
    </submittedName>
</protein>
<accession>A0A7I7PHI5</accession>
<evidence type="ECO:0000313" key="1">
    <source>
        <dbReference type="EMBL" id="BBY07980.1"/>
    </source>
</evidence>
<reference evidence="1 4" key="2">
    <citation type="journal article" date="2019" name="Emerg. Microbes Infect.">
        <title>Comprehensive subspecies identification of 175 nontuberculous mycobacteria species based on 7547 genomic profiles.</title>
        <authorList>
            <person name="Matsumoto Y."/>
            <person name="Kinjo T."/>
            <person name="Motooka D."/>
            <person name="Nabeya D."/>
            <person name="Jung N."/>
            <person name="Uechi K."/>
            <person name="Horii T."/>
            <person name="Iida T."/>
            <person name="Fujita J."/>
            <person name="Nakamura S."/>
        </authorList>
    </citation>
    <scope>NUCLEOTIDE SEQUENCE [LARGE SCALE GENOMIC DNA]</scope>
    <source>
        <strain evidence="1 4">JCM 16367</strain>
    </source>
</reference>
<dbReference type="EMBL" id="MVIC01000054">
    <property type="protein sequence ID" value="ORB11322.1"/>
    <property type="molecule type" value="Genomic_DNA"/>
</dbReference>
<evidence type="ECO:0000313" key="2">
    <source>
        <dbReference type="EMBL" id="ORB11322.1"/>
    </source>
</evidence>
<name>A0A7I7PHI5_9MYCO</name>
<reference evidence="1" key="3">
    <citation type="submission" date="2020-02" db="EMBL/GenBank/DDBJ databases">
        <authorList>
            <person name="Matsumoto Y."/>
            <person name="Motooka D."/>
            <person name="Nakamura S."/>
        </authorList>
    </citation>
    <scope>NUCLEOTIDE SEQUENCE</scope>
    <source>
        <strain evidence="1">JCM 16367</strain>
    </source>
</reference>
<organism evidence="1 4">
    <name type="scientific">Mycobacterium noviomagense</name>
    <dbReference type="NCBI Taxonomy" id="459858"/>
    <lineage>
        <taxon>Bacteria</taxon>
        <taxon>Bacillati</taxon>
        <taxon>Actinomycetota</taxon>
        <taxon>Actinomycetes</taxon>
        <taxon>Mycobacteriales</taxon>
        <taxon>Mycobacteriaceae</taxon>
        <taxon>Mycobacterium</taxon>
    </lineage>
</organism>
<dbReference type="KEGG" id="mnv:MNVI_32980"/>